<dbReference type="PROSITE" id="PS50110">
    <property type="entry name" value="RESPONSE_REGULATORY"/>
    <property type="match status" value="1"/>
</dbReference>
<evidence type="ECO:0000259" key="4">
    <source>
        <dbReference type="PROSITE" id="PS50110"/>
    </source>
</evidence>
<dbReference type="CDD" id="cd06170">
    <property type="entry name" value="LuxR_C_like"/>
    <property type="match status" value="1"/>
</dbReference>
<dbReference type="Gene3D" id="3.40.50.2300">
    <property type="match status" value="1"/>
</dbReference>
<dbReference type="InterPro" id="IPR039420">
    <property type="entry name" value="WalR-like"/>
</dbReference>
<evidence type="ECO:0000313" key="5">
    <source>
        <dbReference type="EMBL" id="CAL1241882.1"/>
    </source>
</evidence>
<dbReference type="Proteomes" id="UP001497493">
    <property type="component" value="Chromosome"/>
</dbReference>
<dbReference type="PANTHER" id="PTHR43214">
    <property type="entry name" value="TWO-COMPONENT RESPONSE REGULATOR"/>
    <property type="match status" value="1"/>
</dbReference>
<dbReference type="InterPro" id="IPR001789">
    <property type="entry name" value="Sig_transdc_resp-reg_receiver"/>
</dbReference>
<reference evidence="5 6" key="1">
    <citation type="submission" date="2024-04" db="EMBL/GenBank/DDBJ databases">
        <authorList>
            <person name="Cremers G."/>
        </authorList>
    </citation>
    <scope>NUCLEOTIDE SEQUENCE [LARGE SCALE GENOMIC DNA]</scope>
    <source>
        <strain evidence="5">MeCH1-AG</strain>
    </source>
</reference>
<dbReference type="InterPro" id="IPR000792">
    <property type="entry name" value="Tscrpt_reg_LuxR_C"/>
</dbReference>
<feature type="domain" description="HTH luxR-type" evidence="3">
    <location>
        <begin position="206"/>
        <end position="271"/>
    </location>
</feature>
<organism evidence="5 6">
    <name type="scientific">Candidatus Methylocalor cossyra</name>
    <dbReference type="NCBI Taxonomy" id="3108543"/>
    <lineage>
        <taxon>Bacteria</taxon>
        <taxon>Pseudomonadati</taxon>
        <taxon>Pseudomonadota</taxon>
        <taxon>Gammaproteobacteria</taxon>
        <taxon>Methylococcales</taxon>
        <taxon>Methylococcaceae</taxon>
        <taxon>Candidatus Methylocalor</taxon>
    </lineage>
</organism>
<keyword evidence="6" id="KW-1185">Reference proteome</keyword>
<dbReference type="PANTHER" id="PTHR43214:SF42">
    <property type="entry name" value="TRANSCRIPTIONAL REGULATORY PROTEIN DESR"/>
    <property type="match status" value="1"/>
</dbReference>
<dbReference type="RefSeq" id="WP_348758355.1">
    <property type="nucleotide sequence ID" value="NZ_OZ026884.1"/>
</dbReference>
<dbReference type="SUPFAM" id="SSF46894">
    <property type="entry name" value="C-terminal effector domain of the bipartite response regulators"/>
    <property type="match status" value="1"/>
</dbReference>
<dbReference type="EMBL" id="OZ026884">
    <property type="protein sequence ID" value="CAL1241882.1"/>
    <property type="molecule type" value="Genomic_DNA"/>
</dbReference>
<evidence type="ECO:0000256" key="2">
    <source>
        <dbReference type="PROSITE-ProRule" id="PRU00169"/>
    </source>
</evidence>
<dbReference type="SMART" id="SM00421">
    <property type="entry name" value="HTH_LUXR"/>
    <property type="match status" value="1"/>
</dbReference>
<dbReference type="SUPFAM" id="SSF52172">
    <property type="entry name" value="CheY-like"/>
    <property type="match status" value="1"/>
</dbReference>
<dbReference type="InterPro" id="IPR016032">
    <property type="entry name" value="Sig_transdc_resp-reg_C-effctor"/>
</dbReference>
<dbReference type="GO" id="GO:0003677">
    <property type="term" value="F:DNA binding"/>
    <property type="evidence" value="ECO:0007669"/>
    <property type="project" value="UniProtKB-KW"/>
</dbReference>
<proteinExistence type="predicted"/>
<name>A0ABM9NMK6_9GAMM</name>
<dbReference type="Pfam" id="PF00196">
    <property type="entry name" value="GerE"/>
    <property type="match status" value="1"/>
</dbReference>
<gene>
    <name evidence="5" type="ORF">MECH1_V1_3106</name>
</gene>
<protein>
    <submittedName>
        <fullName evidence="5">DNA-binding response regulator, NarL/FixJ family, contains REC and HTH domains</fullName>
    </submittedName>
</protein>
<evidence type="ECO:0000256" key="1">
    <source>
        <dbReference type="ARBA" id="ARBA00023125"/>
    </source>
</evidence>
<dbReference type="InterPro" id="IPR011006">
    <property type="entry name" value="CheY-like_superfamily"/>
</dbReference>
<evidence type="ECO:0000259" key="3">
    <source>
        <dbReference type="PROSITE" id="PS50043"/>
    </source>
</evidence>
<comment type="caution">
    <text evidence="2">Lacks conserved residue(s) required for the propagation of feature annotation.</text>
</comment>
<sequence length="276" mass="30350">MISGARESENFDYLAIMDETQPRQGGKLDQALDGSFSLHGTVPMGNHRFRVALIDPQPLTRASIAHQLTGGTEVFRRADDFAVWPLSSTDEFLTTHLLQTYEFVLVVINLGTACASAEPTCQDIDRLMKTCPDIPVVLMSDCQNSEHILSALRNGIRGYIPTALDSSLMIQALRLVRAGGTFIPPSALAELAAAGSDASKTGDRPRDVIPFEFTPRQSQVFRLLRKGKSNKVIAYELGMQESTVKVHVRQIMRKLKATNRTHAAFLAARIPEDGLD</sequence>
<dbReference type="PRINTS" id="PR00038">
    <property type="entry name" value="HTHLUXR"/>
</dbReference>
<feature type="domain" description="Response regulatory" evidence="4">
    <location>
        <begin position="50"/>
        <end position="177"/>
    </location>
</feature>
<keyword evidence="1 5" id="KW-0238">DNA-binding</keyword>
<evidence type="ECO:0000313" key="6">
    <source>
        <dbReference type="Proteomes" id="UP001497493"/>
    </source>
</evidence>
<dbReference type="PROSITE" id="PS50043">
    <property type="entry name" value="HTH_LUXR_2"/>
    <property type="match status" value="1"/>
</dbReference>
<accession>A0ABM9NMK6</accession>